<gene>
    <name evidence="1" type="ORF">E9229_002111</name>
</gene>
<dbReference type="EC" id="5.1.3.3" evidence="1"/>
<dbReference type="Gene3D" id="2.70.98.10">
    <property type="match status" value="1"/>
</dbReference>
<comment type="caution">
    <text evidence="1">The sequence shown here is derived from an EMBL/GenBank/DDBJ whole genome shotgun (WGS) entry which is preliminary data.</text>
</comment>
<keyword evidence="1" id="KW-0413">Isomerase</keyword>
<reference evidence="1 2" key="1">
    <citation type="submission" date="2020-08" db="EMBL/GenBank/DDBJ databases">
        <title>Sequencing the genomes of 1000 actinobacteria strains.</title>
        <authorList>
            <person name="Klenk H.-P."/>
        </authorList>
    </citation>
    <scope>NUCLEOTIDE SEQUENCE [LARGE SCALE GENOMIC DNA]</scope>
    <source>
        <strain evidence="1 2">DSM 22826</strain>
    </source>
</reference>
<dbReference type="RefSeq" id="WP_183511115.1">
    <property type="nucleotide sequence ID" value="NZ_BAABGK010000042.1"/>
</dbReference>
<organism evidence="1 2">
    <name type="scientific">Paeniglutamicibacter cryotolerans</name>
    <dbReference type="NCBI Taxonomy" id="670079"/>
    <lineage>
        <taxon>Bacteria</taxon>
        <taxon>Bacillati</taxon>
        <taxon>Actinomycetota</taxon>
        <taxon>Actinomycetes</taxon>
        <taxon>Micrococcales</taxon>
        <taxon>Micrococcaceae</taxon>
        <taxon>Paeniglutamicibacter</taxon>
    </lineage>
</organism>
<dbReference type="GO" id="GO:0005975">
    <property type="term" value="P:carbohydrate metabolic process"/>
    <property type="evidence" value="ECO:0007669"/>
    <property type="project" value="InterPro"/>
</dbReference>
<dbReference type="InterPro" id="IPR008183">
    <property type="entry name" value="Aldose_1/G6P_1-epimerase"/>
</dbReference>
<proteinExistence type="predicted"/>
<dbReference type="Proteomes" id="UP000523000">
    <property type="component" value="Unassembled WGS sequence"/>
</dbReference>
<dbReference type="EMBL" id="JACHVS010000001">
    <property type="protein sequence ID" value="MBB2995920.1"/>
    <property type="molecule type" value="Genomic_DNA"/>
</dbReference>
<dbReference type="Pfam" id="PF01263">
    <property type="entry name" value="Aldose_epim"/>
    <property type="match status" value="1"/>
</dbReference>
<name>A0A839QJ97_9MICC</name>
<dbReference type="GO" id="GO:0030246">
    <property type="term" value="F:carbohydrate binding"/>
    <property type="evidence" value="ECO:0007669"/>
    <property type="project" value="InterPro"/>
</dbReference>
<protein>
    <submittedName>
        <fullName evidence="1">Aldose 1-epimerase</fullName>
        <ecNumber evidence="1">5.1.3.3</ecNumber>
    </submittedName>
</protein>
<accession>A0A839QJ97</accession>
<sequence length="308" mass="33468">MEAQLRGSGHATGSQFRISSGGAEAVITELAAALRIYRRHGIDLAQPFGVESAPPGASGILLAPWPNRVADGRWMLDGAVQQLDITERARGHASHGLLRNTGYACVAQESDFVTLRAEIFPQHGYPLRLTHEATYRLDADGHLEVRQSLHNRGPRRAPVALGAHPYLCLGDLPSGELVLRLAAETWLEADDRLIPIRARPVAGDTDFRAGSRVGDHRIDRTYTGLSAVENGRFEHALEARDGRSVVLWADAAFPYVHVFITEVMPGREVSITVEPMTAPANALNSGEGLIWLEPGARLSGNWGIRSCL</sequence>
<dbReference type="AlphaFoldDB" id="A0A839QJ97"/>
<dbReference type="CDD" id="cd09022">
    <property type="entry name" value="Aldose_epim_Ec_YihR"/>
    <property type="match status" value="1"/>
</dbReference>
<dbReference type="GO" id="GO:0004034">
    <property type="term" value="F:aldose 1-epimerase activity"/>
    <property type="evidence" value="ECO:0007669"/>
    <property type="project" value="UniProtKB-EC"/>
</dbReference>
<evidence type="ECO:0000313" key="2">
    <source>
        <dbReference type="Proteomes" id="UP000523000"/>
    </source>
</evidence>
<dbReference type="InterPro" id="IPR014718">
    <property type="entry name" value="GH-type_carb-bd"/>
</dbReference>
<dbReference type="SUPFAM" id="SSF74650">
    <property type="entry name" value="Galactose mutarotase-like"/>
    <property type="match status" value="1"/>
</dbReference>
<dbReference type="InterPro" id="IPR037480">
    <property type="entry name" value="YihR-like"/>
</dbReference>
<evidence type="ECO:0000313" key="1">
    <source>
        <dbReference type="EMBL" id="MBB2995920.1"/>
    </source>
</evidence>
<keyword evidence="2" id="KW-1185">Reference proteome</keyword>
<dbReference type="InterPro" id="IPR011013">
    <property type="entry name" value="Gal_mutarotase_sf_dom"/>
</dbReference>